<dbReference type="Pfam" id="PF00072">
    <property type="entry name" value="Response_reg"/>
    <property type="match status" value="1"/>
</dbReference>
<evidence type="ECO:0000313" key="6">
    <source>
        <dbReference type="EMBL" id="PNG27911.1"/>
    </source>
</evidence>
<dbReference type="PANTHER" id="PTHR44591">
    <property type="entry name" value="STRESS RESPONSE REGULATOR PROTEIN 1"/>
    <property type="match status" value="1"/>
</dbReference>
<dbReference type="OrthoDB" id="9784719at2"/>
<keyword evidence="1 4" id="KW-0597">Phosphoprotein</keyword>
<dbReference type="RefSeq" id="WP_102842219.1">
    <property type="nucleotide sequence ID" value="NZ_PDZR01000001.1"/>
</dbReference>
<reference evidence="6 7" key="1">
    <citation type="submission" date="2017-10" db="EMBL/GenBank/DDBJ databases">
        <title>Genome announcement of Methylocella silvestris TVC from permafrost.</title>
        <authorList>
            <person name="Wang J."/>
            <person name="Geng K."/>
            <person name="Ul-Haque F."/>
            <person name="Crombie A.T."/>
            <person name="Street L.E."/>
            <person name="Wookey P.A."/>
            <person name="Murrell J.C."/>
            <person name="Pratscher J."/>
        </authorList>
    </citation>
    <scope>NUCLEOTIDE SEQUENCE [LARGE SCALE GENOMIC DNA]</scope>
    <source>
        <strain evidence="6 7">TVC</strain>
    </source>
</reference>
<accession>A0A2J7TMB3</accession>
<evidence type="ECO:0000313" key="7">
    <source>
        <dbReference type="Proteomes" id="UP000236286"/>
    </source>
</evidence>
<dbReference type="InterPro" id="IPR011006">
    <property type="entry name" value="CheY-like_superfamily"/>
</dbReference>
<evidence type="ECO:0000256" key="2">
    <source>
        <dbReference type="ARBA" id="ARBA00023015"/>
    </source>
</evidence>
<protein>
    <recommendedName>
        <fullName evidence="5">Response regulatory domain-containing protein</fullName>
    </recommendedName>
</protein>
<dbReference type="PANTHER" id="PTHR44591:SF3">
    <property type="entry name" value="RESPONSE REGULATORY DOMAIN-CONTAINING PROTEIN"/>
    <property type="match status" value="1"/>
</dbReference>
<dbReference type="Proteomes" id="UP000236286">
    <property type="component" value="Unassembled WGS sequence"/>
</dbReference>
<evidence type="ECO:0000256" key="1">
    <source>
        <dbReference type="ARBA" id="ARBA00022553"/>
    </source>
</evidence>
<dbReference type="AlphaFoldDB" id="A0A2J7TMB3"/>
<dbReference type="PROSITE" id="PS50110">
    <property type="entry name" value="RESPONSE_REGULATORY"/>
    <property type="match status" value="1"/>
</dbReference>
<keyword evidence="2" id="KW-0805">Transcription regulation</keyword>
<dbReference type="EMBL" id="PDZR01000001">
    <property type="protein sequence ID" value="PNG27911.1"/>
    <property type="molecule type" value="Genomic_DNA"/>
</dbReference>
<dbReference type="SUPFAM" id="SSF52172">
    <property type="entry name" value="CheY-like"/>
    <property type="match status" value="1"/>
</dbReference>
<sequence>MVNLCVEPDIIVLIIEDEPLLMLLAVSIVEDAGYVALEAKSAADAIIILESRTDIRIVFSDVGLPGDMDGLQLANLIRDRWPPIALLLTSGRQLPRSGELPAGGIFIPKPYQSEEVTDALHELAA</sequence>
<dbReference type="SMART" id="SM00448">
    <property type="entry name" value="REC"/>
    <property type="match status" value="1"/>
</dbReference>
<name>A0A2J7TMB3_METSI</name>
<evidence type="ECO:0000256" key="4">
    <source>
        <dbReference type="PROSITE-ProRule" id="PRU00169"/>
    </source>
</evidence>
<feature type="domain" description="Response regulatory" evidence="5">
    <location>
        <begin position="11"/>
        <end position="124"/>
    </location>
</feature>
<comment type="caution">
    <text evidence="6">The sequence shown here is derived from an EMBL/GenBank/DDBJ whole genome shotgun (WGS) entry which is preliminary data.</text>
</comment>
<dbReference type="GO" id="GO:0000160">
    <property type="term" value="P:phosphorelay signal transduction system"/>
    <property type="evidence" value="ECO:0007669"/>
    <property type="project" value="InterPro"/>
</dbReference>
<feature type="modified residue" description="4-aspartylphosphate" evidence="4">
    <location>
        <position position="61"/>
    </location>
</feature>
<proteinExistence type="predicted"/>
<evidence type="ECO:0000259" key="5">
    <source>
        <dbReference type="PROSITE" id="PS50110"/>
    </source>
</evidence>
<keyword evidence="3" id="KW-0804">Transcription</keyword>
<gene>
    <name evidence="6" type="ORF">CR492_03210</name>
</gene>
<dbReference type="InterPro" id="IPR001789">
    <property type="entry name" value="Sig_transdc_resp-reg_receiver"/>
</dbReference>
<dbReference type="Gene3D" id="3.40.50.2300">
    <property type="match status" value="1"/>
</dbReference>
<organism evidence="6 7">
    <name type="scientific">Methylocella silvestris</name>
    <dbReference type="NCBI Taxonomy" id="199596"/>
    <lineage>
        <taxon>Bacteria</taxon>
        <taxon>Pseudomonadati</taxon>
        <taxon>Pseudomonadota</taxon>
        <taxon>Alphaproteobacteria</taxon>
        <taxon>Hyphomicrobiales</taxon>
        <taxon>Beijerinckiaceae</taxon>
        <taxon>Methylocella</taxon>
    </lineage>
</organism>
<evidence type="ECO:0000256" key="3">
    <source>
        <dbReference type="ARBA" id="ARBA00023163"/>
    </source>
</evidence>
<dbReference type="InterPro" id="IPR050595">
    <property type="entry name" value="Bact_response_regulator"/>
</dbReference>